<reference evidence="1 2" key="1">
    <citation type="journal article" date="2019" name="Microbiol. Resour. Announc.">
        <title>Draft Genome Sequence of Comamonas testosteroni TA441, a Bacterium That Has a Cryptic Phenol Degradation Gene Cluster.</title>
        <authorList>
            <person name="Arai H."/>
            <person name="Ishii M."/>
        </authorList>
    </citation>
    <scope>NUCLEOTIDE SEQUENCE [LARGE SCALE GENOMIC DNA]</scope>
    <source>
        <strain evidence="1 2">TA441</strain>
    </source>
</reference>
<dbReference type="EMBL" id="BKBW01000021">
    <property type="protein sequence ID" value="GEQ77954.1"/>
    <property type="molecule type" value="Genomic_DNA"/>
</dbReference>
<gene>
    <name evidence="1" type="ORF">CTTA_4959</name>
</gene>
<organism evidence="1 2">
    <name type="scientific">Comamonas testosteroni</name>
    <name type="common">Pseudomonas testosteroni</name>
    <dbReference type="NCBI Taxonomy" id="285"/>
    <lineage>
        <taxon>Bacteria</taxon>
        <taxon>Pseudomonadati</taxon>
        <taxon>Pseudomonadota</taxon>
        <taxon>Betaproteobacteria</taxon>
        <taxon>Burkholderiales</taxon>
        <taxon>Comamonadaceae</taxon>
        <taxon>Comamonas</taxon>
    </lineage>
</organism>
<proteinExistence type="predicted"/>
<evidence type="ECO:0000313" key="1">
    <source>
        <dbReference type="EMBL" id="GEQ77954.1"/>
    </source>
</evidence>
<evidence type="ECO:0000313" key="2">
    <source>
        <dbReference type="Proteomes" id="UP000323105"/>
    </source>
</evidence>
<name>A0A5A7MMG0_COMTE</name>
<accession>A0A5A7MMG0</accession>
<sequence>MTDTTKRIAQLAHLSKAQKAALGAVLNALQELSPDEAQEVLDHALDHLAAEDQTPLFARGIAGPFGKLDTPAKTWIDSRTDELFRQKAAARRQDVSSAQRDCIYAWVHGKTYTVMVAEKALHDANAMDIRAQMAVPFEGSEFGGHGR</sequence>
<dbReference type="RefSeq" id="WP_238707835.1">
    <property type="nucleotide sequence ID" value="NZ_BKBW01000021.1"/>
</dbReference>
<dbReference type="AlphaFoldDB" id="A0A5A7MMG0"/>
<protein>
    <submittedName>
        <fullName evidence="1">Uncharacterized protein</fullName>
    </submittedName>
</protein>
<comment type="caution">
    <text evidence="1">The sequence shown here is derived from an EMBL/GenBank/DDBJ whole genome shotgun (WGS) entry which is preliminary data.</text>
</comment>
<dbReference type="Proteomes" id="UP000323105">
    <property type="component" value="Unassembled WGS sequence"/>
</dbReference>